<evidence type="ECO:0000313" key="2">
    <source>
        <dbReference type="Proteomes" id="UP000181951"/>
    </source>
</evidence>
<dbReference type="AlphaFoldDB" id="A0A1H8PK17"/>
<evidence type="ECO:0000313" key="1">
    <source>
        <dbReference type="EMBL" id="SEO42255.1"/>
    </source>
</evidence>
<reference evidence="1 2" key="1">
    <citation type="submission" date="2016-10" db="EMBL/GenBank/DDBJ databases">
        <authorList>
            <person name="de Groot N.N."/>
        </authorList>
    </citation>
    <scope>NUCLEOTIDE SEQUENCE [LARGE SCALE GENOMIC DNA]</scope>
    <source>
        <strain evidence="1 2">CGMCC 4.2026</strain>
    </source>
</reference>
<sequence length="146" mass="15891">MADDLRHSPAGAPLAVRRPGGLRNHPAAAPLGALAAAVAASAYLYNTDPHQSGHWLPRCPFNWATGLLCPACGGTRLAYDLLHGDPVRAFHENALLMIASPVLLWMCGRWMVEGLRGRRWRPVLSPRAQYAVLGLAVVWTVVRNVR</sequence>
<proteinExistence type="predicted"/>
<protein>
    <recommendedName>
        <fullName evidence="3">DUF2752 domain-containing protein</fullName>
    </recommendedName>
</protein>
<accession>A0A1H8PK17</accession>
<name>A0A1H8PK17_9ACTN</name>
<organism evidence="1 2">
    <name type="scientific">Actinacidiphila rubida</name>
    <dbReference type="NCBI Taxonomy" id="310780"/>
    <lineage>
        <taxon>Bacteria</taxon>
        <taxon>Bacillati</taxon>
        <taxon>Actinomycetota</taxon>
        <taxon>Actinomycetes</taxon>
        <taxon>Kitasatosporales</taxon>
        <taxon>Streptomycetaceae</taxon>
        <taxon>Actinacidiphila</taxon>
    </lineage>
</organism>
<dbReference type="STRING" id="310780.SAMN05216267_102612"/>
<dbReference type="Pfam" id="PF10825">
    <property type="entry name" value="DUF2752"/>
    <property type="match status" value="1"/>
</dbReference>
<evidence type="ECO:0008006" key="3">
    <source>
        <dbReference type="Google" id="ProtNLM"/>
    </source>
</evidence>
<dbReference type="EMBL" id="FODD01000026">
    <property type="protein sequence ID" value="SEO42255.1"/>
    <property type="molecule type" value="Genomic_DNA"/>
</dbReference>
<dbReference type="InterPro" id="IPR021215">
    <property type="entry name" value="DUF2752"/>
</dbReference>
<gene>
    <name evidence="1" type="ORF">SAMN05216267_102612</name>
</gene>
<dbReference type="Proteomes" id="UP000181951">
    <property type="component" value="Unassembled WGS sequence"/>
</dbReference>
<keyword evidence="2" id="KW-1185">Reference proteome</keyword>